<reference evidence="3" key="2">
    <citation type="submission" date="2025-08" db="UniProtKB">
        <authorList>
            <consortium name="RefSeq"/>
        </authorList>
    </citation>
    <scope>IDENTIFICATION</scope>
    <source>
        <tissue evidence="3">Etiolated seedlings</tissue>
    </source>
</reference>
<sequence>MATTVSTICKRTVVSTKAVEAGKYLPLSVLDRLMEKNRIRMVYYYQTSGDLELGILTKKLRETLSEMLIHFPIVTGRLLRDDVGHWRIKCNDAGVRMVESKAKGSVEGWLRNVDREKELKLVYWEDIPQKPYYWSTFYVQLTEFEEGGLAIGLSCTHLLADSICATRFMKTWADISLGNKMISLPIFHPLPSQKSQNKKLNNNQYMGLIAHYKSSIEKPISIKEARYTTISMGFSDHMVQACMSMAQPSGPSSPKPTTPFEALAGLFWVALSKIKGIKNGLVDMSICLDVRKILGLDKGFFGNSMIYNKVHLEGNFNLDENKFPHATRAIRDVVATIDNEGIMDLIDWFENNDINSSPMMNGHDLVCTSLENVNPYLAMFEERLKPIRVSYYIEPIFGEGHILIFPTPHDEGPLGRVVMVTLQEEEAIKLCEDELISQFSPTILMNCVNKY</sequence>
<dbReference type="PANTHER" id="PTHR31642">
    <property type="entry name" value="TRICHOTHECENE 3-O-ACETYLTRANSFERASE"/>
    <property type="match status" value="1"/>
</dbReference>
<dbReference type="eggNOG" id="ENOG502R1N3">
    <property type="taxonomic scope" value="Eukaryota"/>
</dbReference>
<dbReference type="Proteomes" id="UP000087171">
    <property type="component" value="Chromosome Ca4"/>
</dbReference>
<dbReference type="Gene3D" id="3.30.559.10">
    <property type="entry name" value="Chloramphenicol acetyltransferase-like domain"/>
    <property type="match status" value="2"/>
</dbReference>
<dbReference type="GeneID" id="101505678"/>
<dbReference type="OrthoDB" id="671439at2759"/>
<dbReference type="GO" id="GO:0016747">
    <property type="term" value="F:acyltransferase activity, transferring groups other than amino-acyl groups"/>
    <property type="evidence" value="ECO:0007669"/>
    <property type="project" value="TreeGrafter"/>
</dbReference>
<proteinExistence type="inferred from homology"/>
<dbReference type="AlphaFoldDB" id="A0A1S2Y380"/>
<comment type="similarity">
    <text evidence="1">Belongs to the plant acyltransferase family.</text>
</comment>
<name>A0A1S2Y380_CICAR</name>
<reference evidence="2" key="1">
    <citation type="journal article" date="2013" name="Nat. Biotechnol.">
        <title>Draft genome sequence of chickpea (Cicer arietinum) provides a resource for trait improvement.</title>
        <authorList>
            <person name="Varshney R.K."/>
            <person name="Song C."/>
            <person name="Saxena R.K."/>
            <person name="Azam S."/>
            <person name="Yu S."/>
            <person name="Sharpe A.G."/>
            <person name="Cannon S."/>
            <person name="Baek J."/>
            <person name="Rosen B.D."/>
            <person name="Tar'an B."/>
            <person name="Millan T."/>
            <person name="Zhang X."/>
            <person name="Ramsay L.D."/>
            <person name="Iwata A."/>
            <person name="Wang Y."/>
            <person name="Nelson W."/>
            <person name="Farmer A.D."/>
            <person name="Gaur P.M."/>
            <person name="Soderlund C."/>
            <person name="Penmetsa R.V."/>
            <person name="Xu C."/>
            <person name="Bharti A.K."/>
            <person name="He W."/>
            <person name="Winter P."/>
            <person name="Zhao S."/>
            <person name="Hane J.K."/>
            <person name="Carrasquilla-Garcia N."/>
            <person name="Condie J.A."/>
            <person name="Upadhyaya H.D."/>
            <person name="Luo M.C."/>
            <person name="Thudi M."/>
            <person name="Gowda C.L."/>
            <person name="Singh N.P."/>
            <person name="Lichtenzveig J."/>
            <person name="Gali K.K."/>
            <person name="Rubio J."/>
            <person name="Nadarajan N."/>
            <person name="Dolezel J."/>
            <person name="Bansal K.C."/>
            <person name="Xu X."/>
            <person name="Edwards D."/>
            <person name="Zhang G."/>
            <person name="Kahl G."/>
            <person name="Gil J."/>
            <person name="Singh K.B."/>
            <person name="Datta S.K."/>
            <person name="Jackson S.A."/>
            <person name="Wang J."/>
            <person name="Cook D.R."/>
        </authorList>
    </citation>
    <scope>NUCLEOTIDE SEQUENCE [LARGE SCALE GENOMIC DNA]</scope>
    <source>
        <strain evidence="2">cv. CDC Frontier</strain>
    </source>
</reference>
<dbReference type="KEGG" id="cam:101505678"/>
<accession>A0A1S2Y380</accession>
<dbReference type="InterPro" id="IPR023213">
    <property type="entry name" value="CAT-like_dom_sf"/>
</dbReference>
<protein>
    <submittedName>
        <fullName evidence="3">Rosmarinate synthase</fullName>
    </submittedName>
</protein>
<evidence type="ECO:0000313" key="3">
    <source>
        <dbReference type="RefSeq" id="XP_004498644.1"/>
    </source>
</evidence>
<keyword evidence="2" id="KW-1185">Reference proteome</keyword>
<dbReference type="InterPro" id="IPR050317">
    <property type="entry name" value="Plant_Fungal_Acyltransferase"/>
</dbReference>
<evidence type="ECO:0000256" key="1">
    <source>
        <dbReference type="ARBA" id="ARBA00009861"/>
    </source>
</evidence>
<evidence type="ECO:0000313" key="2">
    <source>
        <dbReference type="Proteomes" id="UP000087171"/>
    </source>
</evidence>
<gene>
    <name evidence="3" type="primary">LOC101505678</name>
</gene>
<dbReference type="PaxDb" id="3827-XP_004498644.1"/>
<dbReference type="Pfam" id="PF02458">
    <property type="entry name" value="Transferase"/>
    <property type="match status" value="1"/>
</dbReference>
<dbReference type="RefSeq" id="XP_004498644.1">
    <property type="nucleotide sequence ID" value="XM_004498587.3"/>
</dbReference>
<dbReference type="PANTHER" id="PTHR31642:SF26">
    <property type="entry name" value="HXXXD-TYPE ACYL-TRANSFERASE FAMILY PROTEIN"/>
    <property type="match status" value="1"/>
</dbReference>
<organism evidence="2 3">
    <name type="scientific">Cicer arietinum</name>
    <name type="common">Chickpea</name>
    <name type="synonym">Garbanzo</name>
    <dbReference type="NCBI Taxonomy" id="3827"/>
    <lineage>
        <taxon>Eukaryota</taxon>
        <taxon>Viridiplantae</taxon>
        <taxon>Streptophyta</taxon>
        <taxon>Embryophyta</taxon>
        <taxon>Tracheophyta</taxon>
        <taxon>Spermatophyta</taxon>
        <taxon>Magnoliopsida</taxon>
        <taxon>eudicotyledons</taxon>
        <taxon>Gunneridae</taxon>
        <taxon>Pentapetalae</taxon>
        <taxon>rosids</taxon>
        <taxon>fabids</taxon>
        <taxon>Fabales</taxon>
        <taxon>Fabaceae</taxon>
        <taxon>Papilionoideae</taxon>
        <taxon>50 kb inversion clade</taxon>
        <taxon>NPAAA clade</taxon>
        <taxon>Hologalegina</taxon>
        <taxon>IRL clade</taxon>
        <taxon>Cicereae</taxon>
        <taxon>Cicer</taxon>
    </lineage>
</organism>